<proteinExistence type="predicted"/>
<evidence type="ECO:0000313" key="1">
    <source>
        <dbReference type="EMBL" id="MDR9776939.1"/>
    </source>
</evidence>
<dbReference type="AlphaFoldDB" id="A0AAJ2LQM6"/>
<comment type="caution">
    <text evidence="1">The sequence shown here is derived from an EMBL/GenBank/DDBJ whole genome shotgun (WGS) entry which is preliminary data.</text>
</comment>
<dbReference type="Proteomes" id="UP001268610">
    <property type="component" value="Unassembled WGS sequence"/>
</dbReference>
<reference evidence="1" key="1">
    <citation type="submission" date="2023-04" db="EMBL/GenBank/DDBJ databases">
        <title>Genomic characterization of faba bean (Vicia faba) microsymbionts in Mexican soils.</title>
        <authorList>
            <person name="Rivera Orduna F.N."/>
            <person name="Guevara-Luna J."/>
            <person name="Yan J."/>
            <person name="Arroyo-Herrera I."/>
            <person name="Li Y."/>
            <person name="Vasquez-Murrieta M.S."/>
            <person name="Wang E.T."/>
        </authorList>
    </citation>
    <scope>NUCLEOTIDE SEQUENCE</scope>
    <source>
        <strain evidence="1">CH26</strain>
    </source>
</reference>
<sequence>MMEPVSKEDARLCAGVVKEVARAKGIVNDPAAIGGPDDNRCQAFQ</sequence>
<gene>
    <name evidence="1" type="ORF">RJJ65_30685</name>
</gene>
<protein>
    <submittedName>
        <fullName evidence="1">Uncharacterized protein</fullName>
    </submittedName>
</protein>
<accession>A0AAJ2LQM6</accession>
<dbReference type="EMBL" id="JAVLSF010000031">
    <property type="protein sequence ID" value="MDR9776939.1"/>
    <property type="molecule type" value="Genomic_DNA"/>
</dbReference>
<name>A0AAJ2LQM6_9HYPH</name>
<evidence type="ECO:0000313" key="2">
    <source>
        <dbReference type="Proteomes" id="UP001268610"/>
    </source>
</evidence>
<dbReference type="RefSeq" id="WP_157214772.1">
    <property type="nucleotide sequence ID" value="NZ_JAVLSD010000009.1"/>
</dbReference>
<organism evidence="1 2">
    <name type="scientific">Rhizobium hidalgonense</name>
    <dbReference type="NCBI Taxonomy" id="1538159"/>
    <lineage>
        <taxon>Bacteria</taxon>
        <taxon>Pseudomonadati</taxon>
        <taxon>Pseudomonadota</taxon>
        <taxon>Alphaproteobacteria</taxon>
        <taxon>Hyphomicrobiales</taxon>
        <taxon>Rhizobiaceae</taxon>
        <taxon>Rhizobium/Agrobacterium group</taxon>
        <taxon>Rhizobium</taxon>
    </lineage>
</organism>